<comment type="pathway">
    <text evidence="1">Glycerolipid metabolism; triacylglycerol biosynthesis.</text>
</comment>
<dbReference type="PANTHER" id="PTHR31650:SF1">
    <property type="entry name" value="WAX ESTER SYNTHASE_DIACYLGLYCEROL ACYLTRANSFERASE 4-RELATED"/>
    <property type="match status" value="1"/>
</dbReference>
<dbReference type="Pfam" id="PF06974">
    <property type="entry name" value="WS_DGAT_C"/>
    <property type="match status" value="1"/>
</dbReference>
<dbReference type="Pfam" id="PF03007">
    <property type="entry name" value="WS_DGAT_cat"/>
    <property type="match status" value="1"/>
</dbReference>
<keyword evidence="7" id="KW-0319">Glycerol metabolism</keyword>
<evidence type="ECO:0000313" key="13">
    <source>
        <dbReference type="EMBL" id="MCD2519641.1"/>
    </source>
</evidence>
<evidence type="ECO:0000256" key="7">
    <source>
        <dbReference type="ARBA" id="ARBA00022798"/>
    </source>
</evidence>
<feature type="domain" description="O-acyltransferase WSD1 C-terminal" evidence="12">
    <location>
        <begin position="313"/>
        <end position="453"/>
    </location>
</feature>
<dbReference type="InterPro" id="IPR009721">
    <property type="entry name" value="O-acyltransferase_WSD1_C"/>
</dbReference>
<comment type="caution">
    <text evidence="13">The sequence shown here is derived from an EMBL/GenBank/DDBJ whole genome shotgun (WGS) entry which is preliminary data.</text>
</comment>
<dbReference type="Gene3D" id="3.30.559.10">
    <property type="entry name" value="Chloramphenicol acetyltransferase-like domain"/>
    <property type="match status" value="1"/>
</dbReference>
<evidence type="ECO:0000256" key="8">
    <source>
        <dbReference type="ARBA" id="ARBA00023098"/>
    </source>
</evidence>
<organism evidence="13 14">
    <name type="scientific">Massilia phyllostachyos</name>
    <dbReference type="NCBI Taxonomy" id="2898585"/>
    <lineage>
        <taxon>Bacteria</taxon>
        <taxon>Pseudomonadati</taxon>
        <taxon>Pseudomonadota</taxon>
        <taxon>Betaproteobacteria</taxon>
        <taxon>Burkholderiales</taxon>
        <taxon>Oxalobacteraceae</taxon>
        <taxon>Telluria group</taxon>
        <taxon>Massilia</taxon>
    </lineage>
</organism>
<name>A0ABS8QD10_9BURK</name>
<keyword evidence="14" id="KW-1185">Reference proteome</keyword>
<gene>
    <name evidence="13" type="ORF">LQ564_25375</name>
</gene>
<evidence type="ECO:0000256" key="9">
    <source>
        <dbReference type="ARBA" id="ARBA00023315"/>
    </source>
</evidence>
<protein>
    <recommendedName>
        <fullName evidence="4">diacylglycerol O-acyltransferase</fullName>
        <ecNumber evidence="4">2.3.1.20</ecNumber>
    </recommendedName>
</protein>
<dbReference type="Proteomes" id="UP001179361">
    <property type="component" value="Unassembled WGS sequence"/>
</dbReference>
<dbReference type="PANTHER" id="PTHR31650">
    <property type="entry name" value="O-ACYLTRANSFERASE (WSD1-LIKE) FAMILY PROTEIN"/>
    <property type="match status" value="1"/>
</dbReference>
<keyword evidence="5" id="KW-0444">Lipid biosynthesis</keyword>
<dbReference type="EMBL" id="JAJNOC010000017">
    <property type="protein sequence ID" value="MCD2519641.1"/>
    <property type="molecule type" value="Genomic_DNA"/>
</dbReference>
<dbReference type="SUPFAM" id="SSF52777">
    <property type="entry name" value="CoA-dependent acyltransferases"/>
    <property type="match status" value="2"/>
</dbReference>
<keyword evidence="6" id="KW-0808">Transferase</keyword>
<reference evidence="13" key="1">
    <citation type="submission" date="2021-11" db="EMBL/GenBank/DDBJ databases">
        <title>The complete genome of Massilia sp sp. G4R7.</title>
        <authorList>
            <person name="Liu L."/>
            <person name="Yue J."/>
            <person name="Yuan J."/>
            <person name="Yang F."/>
            <person name="Li L."/>
        </authorList>
    </citation>
    <scope>NUCLEOTIDE SEQUENCE</scope>
    <source>
        <strain evidence="13">G4R7</strain>
    </source>
</reference>
<dbReference type="InterPro" id="IPR004255">
    <property type="entry name" value="O-acyltransferase_WSD1_N"/>
</dbReference>
<keyword evidence="8" id="KW-0443">Lipid metabolism</keyword>
<accession>A0ABS8QD10</accession>
<evidence type="ECO:0000256" key="5">
    <source>
        <dbReference type="ARBA" id="ARBA00022516"/>
    </source>
</evidence>
<keyword evidence="9" id="KW-0012">Acyltransferase</keyword>
<dbReference type="RefSeq" id="WP_231060909.1">
    <property type="nucleotide sequence ID" value="NZ_JAJNOC010000017.1"/>
</dbReference>
<evidence type="ECO:0000256" key="1">
    <source>
        <dbReference type="ARBA" id="ARBA00004771"/>
    </source>
</evidence>
<proteinExistence type="inferred from homology"/>
<evidence type="ECO:0000259" key="12">
    <source>
        <dbReference type="Pfam" id="PF06974"/>
    </source>
</evidence>
<comment type="pathway">
    <text evidence="2">Lipid metabolism.</text>
</comment>
<evidence type="ECO:0000256" key="3">
    <source>
        <dbReference type="ARBA" id="ARBA00009587"/>
    </source>
</evidence>
<dbReference type="InterPro" id="IPR014292">
    <property type="entry name" value="Acyl_transf_WS/DGAT"/>
</dbReference>
<dbReference type="NCBIfam" id="TIGR02946">
    <property type="entry name" value="acyl_WS_DGAT"/>
    <property type="match status" value="1"/>
</dbReference>
<evidence type="ECO:0000313" key="14">
    <source>
        <dbReference type="Proteomes" id="UP001179361"/>
    </source>
</evidence>
<dbReference type="EC" id="2.3.1.20" evidence="4"/>
<evidence type="ECO:0000256" key="4">
    <source>
        <dbReference type="ARBA" id="ARBA00013244"/>
    </source>
</evidence>
<evidence type="ECO:0000259" key="11">
    <source>
        <dbReference type="Pfam" id="PF03007"/>
    </source>
</evidence>
<comment type="similarity">
    <text evidence="3">Belongs to the long-chain O-acyltransferase family.</text>
</comment>
<dbReference type="InterPro" id="IPR023213">
    <property type="entry name" value="CAT-like_dom_sf"/>
</dbReference>
<sequence length="473" mass="50689">MAPSAVREALSAVDVAWLRMDRPSNLMMICGMLLLEGRIELQRLKEVVRTRMLCFHRFRQRVADPHGDPHWELDPGFDLDWHVRQLTPRIGTTLEDVASELASTALDPGKPMWQWHLIDGAEGCALMMRIHHCYGDGFALLHVVETMTDTDPAHPRHGGADLDGQAAQRTAWERVLGPASEVVGDALRASAAAAGAGAGLLAHPLRALAHARRGADLAYQAGVIAAMTPDSRTRLKGELGVAKRVAWGAPLPLSDVKAVAAALACSVNDVLVACIAGALRAWLLDDGTAPANRTVRALVPVNLRPPGPVTELGNRFGLVFLDLPIGVADPVERVHAVHRAMMQLKTSQQSTVALGLLAGMGLAPEFLKERLLDALAANASIVVTNVHGPEQLHYLAGRRIEHELFWVPQSGGIGIGASILSYAGQVSFGVIADIGRVPDPTDITSRFTSEFGALLLSALMMPWTTDNRLDSGA</sequence>
<dbReference type="InterPro" id="IPR045034">
    <property type="entry name" value="O-acyltransferase_WSD1-like"/>
</dbReference>
<comment type="catalytic activity">
    <reaction evidence="10">
        <text>an acyl-CoA + a 1,2-diacyl-sn-glycerol = a triacyl-sn-glycerol + CoA</text>
        <dbReference type="Rhea" id="RHEA:10868"/>
        <dbReference type="ChEBI" id="CHEBI:17815"/>
        <dbReference type="ChEBI" id="CHEBI:57287"/>
        <dbReference type="ChEBI" id="CHEBI:58342"/>
        <dbReference type="ChEBI" id="CHEBI:64615"/>
        <dbReference type="EC" id="2.3.1.20"/>
    </reaction>
</comment>
<evidence type="ECO:0000256" key="10">
    <source>
        <dbReference type="ARBA" id="ARBA00048109"/>
    </source>
</evidence>
<feature type="domain" description="O-acyltransferase WSD1-like N-terminal" evidence="11">
    <location>
        <begin position="10"/>
        <end position="270"/>
    </location>
</feature>
<evidence type="ECO:0000256" key="2">
    <source>
        <dbReference type="ARBA" id="ARBA00005189"/>
    </source>
</evidence>
<evidence type="ECO:0000256" key="6">
    <source>
        <dbReference type="ARBA" id="ARBA00022679"/>
    </source>
</evidence>